<dbReference type="AlphaFoldDB" id="A0A8W7P959"/>
<reference evidence="1" key="1">
    <citation type="submission" date="2022-08" db="UniProtKB">
        <authorList>
            <consortium name="EnsemblMetazoa"/>
        </authorList>
    </citation>
    <scope>IDENTIFICATION</scope>
</reference>
<organism evidence="1">
    <name type="scientific">Anopheles coluzzii</name>
    <name type="common">African malaria mosquito</name>
    <dbReference type="NCBI Taxonomy" id="1518534"/>
    <lineage>
        <taxon>Eukaryota</taxon>
        <taxon>Metazoa</taxon>
        <taxon>Ecdysozoa</taxon>
        <taxon>Arthropoda</taxon>
        <taxon>Hexapoda</taxon>
        <taxon>Insecta</taxon>
        <taxon>Pterygota</taxon>
        <taxon>Neoptera</taxon>
        <taxon>Endopterygota</taxon>
        <taxon>Diptera</taxon>
        <taxon>Nematocera</taxon>
        <taxon>Culicoidea</taxon>
        <taxon>Culicidae</taxon>
        <taxon>Anophelinae</taxon>
        <taxon>Anopheles</taxon>
    </lineage>
</organism>
<proteinExistence type="predicted"/>
<sequence length="153" mass="17303">MPNRVRNASSKPMPKPPSLLRRPLLTGAAYYGEGTTTRSMGDGNLEVKVLLTRPPSFSIVTLHFGHSFVLAAIQLEVSESSSHFLIHFFSNRHCTGSCQFSPHSKQNTWLHLQTTGRGSTYCTRIAYVQSADGHHRNNRLHCIFIKKKRKKQR</sequence>
<evidence type="ECO:0000313" key="1">
    <source>
        <dbReference type="EnsemblMetazoa" id="ACOM027718-PA.1"/>
    </source>
</evidence>
<dbReference type="EnsemblMetazoa" id="ACOM027718-RA">
    <property type="protein sequence ID" value="ACOM027718-PA.1"/>
    <property type="gene ID" value="ACOM027718"/>
</dbReference>
<dbReference type="Proteomes" id="UP000075882">
    <property type="component" value="Unassembled WGS sequence"/>
</dbReference>
<accession>A0A8W7P959</accession>
<protein>
    <submittedName>
        <fullName evidence="1">Uncharacterized protein</fullName>
    </submittedName>
</protein>
<name>A0A8W7P959_ANOCL</name>